<reference evidence="1" key="1">
    <citation type="submission" date="2022-09" db="EMBL/GenBank/DDBJ databases">
        <title>Diverse halophilic archaea isolated from saline environments.</title>
        <authorList>
            <person name="Cui H.-L."/>
        </authorList>
    </citation>
    <scope>NUCLEOTIDE SEQUENCE</scope>
    <source>
        <strain evidence="1">ZS-35-S2</strain>
    </source>
</reference>
<dbReference type="EMBL" id="CP104003">
    <property type="protein sequence ID" value="UWM55880.1"/>
    <property type="molecule type" value="Genomic_DNA"/>
</dbReference>
<dbReference type="Gene3D" id="3.30.530.20">
    <property type="match status" value="1"/>
</dbReference>
<organism evidence="1 2">
    <name type="scientific">Salinirubellus salinus</name>
    <dbReference type="NCBI Taxonomy" id="1364945"/>
    <lineage>
        <taxon>Archaea</taxon>
        <taxon>Methanobacteriati</taxon>
        <taxon>Methanobacteriota</taxon>
        <taxon>Stenosarchaea group</taxon>
        <taxon>Halobacteria</taxon>
        <taxon>Halobacteriales</taxon>
        <taxon>Natronomonadaceae</taxon>
        <taxon>Salinirubellus</taxon>
    </lineage>
</organism>
<accession>A0A9E7R4T5</accession>
<keyword evidence="2" id="KW-1185">Reference proteome</keyword>
<name>A0A9E7R4T5_9EURY</name>
<proteinExistence type="predicted"/>
<dbReference type="KEGG" id="ssai:N0B31_06245"/>
<dbReference type="InterPro" id="IPR019587">
    <property type="entry name" value="Polyketide_cyclase/dehydratase"/>
</dbReference>
<dbReference type="InterPro" id="IPR023393">
    <property type="entry name" value="START-like_dom_sf"/>
</dbReference>
<evidence type="ECO:0000313" key="1">
    <source>
        <dbReference type="EMBL" id="UWM55880.1"/>
    </source>
</evidence>
<gene>
    <name evidence="1" type="ORF">N0B31_06245</name>
</gene>
<dbReference type="GeneID" id="74942005"/>
<evidence type="ECO:0000313" key="2">
    <source>
        <dbReference type="Proteomes" id="UP001057580"/>
    </source>
</evidence>
<dbReference type="SUPFAM" id="SSF55961">
    <property type="entry name" value="Bet v1-like"/>
    <property type="match status" value="1"/>
</dbReference>
<dbReference type="AlphaFoldDB" id="A0A9E7R4T5"/>
<dbReference type="Pfam" id="PF10604">
    <property type="entry name" value="Polyketide_cyc2"/>
    <property type="match status" value="1"/>
</dbReference>
<dbReference type="RefSeq" id="WP_260594991.1">
    <property type="nucleotide sequence ID" value="NZ_CP104003.1"/>
</dbReference>
<dbReference type="Proteomes" id="UP001057580">
    <property type="component" value="Chromosome"/>
</dbReference>
<protein>
    <submittedName>
        <fullName evidence="1">SRPBCC family protein</fullName>
    </submittedName>
</protein>
<sequence>MRLERTPDGRRLLVSRHVDAPRERVWAIFRDTRCWPEWGPSVEAVDCDVRLVERGTTGRVRTPLGWVPFEVTGCTDYRWTWSVAGVPATGHRVEAVGPDACRAAFEVPPLAAPYAAVCRRALERIELLALSKA</sequence>